<evidence type="ECO:0000256" key="2">
    <source>
        <dbReference type="ARBA" id="ARBA00022737"/>
    </source>
</evidence>
<dbReference type="InterPro" id="IPR019775">
    <property type="entry name" value="WD40_repeat_CS"/>
</dbReference>
<dbReference type="Gene3D" id="2.130.10.10">
    <property type="entry name" value="YVTN repeat-like/Quinoprotein amine dehydrogenase"/>
    <property type="match status" value="3"/>
</dbReference>
<dbReference type="PANTHER" id="PTHR44324:SF4">
    <property type="entry name" value="WD40 REPEAT DOMAIN 95"/>
    <property type="match status" value="1"/>
</dbReference>
<keyword evidence="6" id="KW-1185">Reference proteome</keyword>
<organism evidence="5 6">
    <name type="scientific">Tritrichomonas musculus</name>
    <dbReference type="NCBI Taxonomy" id="1915356"/>
    <lineage>
        <taxon>Eukaryota</taxon>
        <taxon>Metamonada</taxon>
        <taxon>Parabasalia</taxon>
        <taxon>Tritrichomonadida</taxon>
        <taxon>Tritrichomonadidae</taxon>
        <taxon>Tritrichomonas</taxon>
    </lineage>
</organism>
<reference evidence="5 6" key="1">
    <citation type="submission" date="2024-04" db="EMBL/GenBank/DDBJ databases">
        <title>Tritrichomonas musculus Genome.</title>
        <authorList>
            <person name="Alves-Ferreira E."/>
            <person name="Grigg M."/>
            <person name="Lorenzi H."/>
            <person name="Galac M."/>
        </authorList>
    </citation>
    <scope>NUCLEOTIDE SEQUENCE [LARGE SCALE GENOMIC DNA]</scope>
    <source>
        <strain evidence="5 6">EAF2021</strain>
    </source>
</reference>
<evidence type="ECO:0000313" key="6">
    <source>
        <dbReference type="Proteomes" id="UP001470230"/>
    </source>
</evidence>
<dbReference type="PROSITE" id="PS50294">
    <property type="entry name" value="WD_REPEATS_REGION"/>
    <property type="match status" value="1"/>
</dbReference>
<proteinExistence type="predicted"/>
<dbReference type="SUPFAM" id="SSF50978">
    <property type="entry name" value="WD40 repeat-like"/>
    <property type="match status" value="2"/>
</dbReference>
<dbReference type="EMBL" id="JAPFFF010000005">
    <property type="protein sequence ID" value="KAK8889260.1"/>
    <property type="molecule type" value="Genomic_DNA"/>
</dbReference>
<dbReference type="PROSITE" id="PS50222">
    <property type="entry name" value="EF_HAND_2"/>
    <property type="match status" value="1"/>
</dbReference>
<dbReference type="PANTHER" id="PTHR44324">
    <property type="entry name" value="WD40 REPEAT DOMAIN 95"/>
    <property type="match status" value="1"/>
</dbReference>
<gene>
    <name evidence="5" type="ORF">M9Y10_034006</name>
</gene>
<protein>
    <recommendedName>
        <fullName evidence="4">EF-hand domain-containing protein</fullName>
    </recommendedName>
</protein>
<dbReference type="PROSITE" id="PS50082">
    <property type="entry name" value="WD_REPEATS_2"/>
    <property type="match status" value="1"/>
</dbReference>
<keyword evidence="1 3" id="KW-0853">WD repeat</keyword>
<sequence>MSSRKSLKSLNSIFSDAPSESEFQLPSSKIYTERDYKNYLNRKGAQKMDSKRFLFELRKAFDDADAEQKGWISHDQWMNSSLRFYILDGKLSETEFDKYFRKIDANSDEKLTWEELVCYMIQEITTRELKIDNENTRLITKVPIPPPPRNHQHRDMIRRLIINKRTGDYTTLSTDSIRFWNSADLSLKHVITNPGYFADFYIYDSFFIMVVATTERRLLFYELEKYSVLPVEICASPSTKSIKMMNIEEAQNTLKALDSPQIPMFNVPKVISEADYPKKDPNSLAFFIGDDDGIVELFQLLIPQRRKGTDYIVERVGRSQIHTESILEIKPIQLLNCYASSSSDRTLKFWQYTGSTFSIIKTFTDYNPIHGFIFLEQQKALITYGASRDVFVWGINPPRKIFTLGDHYNQVQCISEFATTSKERYLVVITNRKEFRIWDSTSYRLVNEWVDHSLQRPENLFSVAQFDYNRLCLVACSAYPSKWAEDFTTQLIYFEPVTHNYPIVGCFYSSEYDQLITCDSVCTIKVWNYMNGTIETAHKQKRTFNSPNILAACLDNSSRRLVTTTYNGQISIWNFNSGQEIVKFTPNDHSLISIFKCVIISNREYLVCCRWDRKILLFIETDPCEYELYRSFNGHKSDITSIAQSIVGLVSGDASGAVISWAINTSSPQAIGYIASGAMVECIECANYQVFVGDSNGAISIFALQKMNLITTFDAHGITRPYSLSSIVADENNDALYSADNYGYVKKYQLSNLENGQIYRCHQDDIISLTLVNGGKHIATCGVDKTVRIWDTDTFGYYGFLNEEGNHWSLIDGDIEGDIVKYHGKLARPFEIDDQHFVQVFKPPLKMNSTDLLIKKMRRQSIMKMSKVVLASNRSINVKITPENIIPEVNNEPEEEGFTLKKFTETIDEFMQDMNQKNSKRILDKAKSEFLSKSITETSTVTQPDRQLQTTTRPTELIHQIQNLCSKSYRGETGKLIVSSLTKPSNSITTHLKNFDINILKPTKRPPRLTKKNALQSLDTFGSDHLPLSLNIV</sequence>
<dbReference type="InterPro" id="IPR002048">
    <property type="entry name" value="EF_hand_dom"/>
</dbReference>
<dbReference type="InterPro" id="IPR015943">
    <property type="entry name" value="WD40/YVTN_repeat-like_dom_sf"/>
</dbReference>
<dbReference type="PROSITE" id="PS00678">
    <property type="entry name" value="WD_REPEATS_1"/>
    <property type="match status" value="1"/>
</dbReference>
<evidence type="ECO:0000259" key="4">
    <source>
        <dbReference type="PROSITE" id="PS50222"/>
    </source>
</evidence>
<dbReference type="Pfam" id="PF00400">
    <property type="entry name" value="WD40"/>
    <property type="match status" value="1"/>
</dbReference>
<keyword evidence="2" id="KW-0677">Repeat</keyword>
<feature type="domain" description="EF-hand" evidence="4">
    <location>
        <begin position="91"/>
        <end position="126"/>
    </location>
</feature>
<evidence type="ECO:0000256" key="3">
    <source>
        <dbReference type="PROSITE-ProRule" id="PRU00221"/>
    </source>
</evidence>
<dbReference type="SMART" id="SM00320">
    <property type="entry name" value="WD40"/>
    <property type="match status" value="8"/>
</dbReference>
<dbReference type="SUPFAM" id="SSF47473">
    <property type="entry name" value="EF-hand"/>
    <property type="match status" value="1"/>
</dbReference>
<evidence type="ECO:0000256" key="1">
    <source>
        <dbReference type="ARBA" id="ARBA00022574"/>
    </source>
</evidence>
<dbReference type="Gene3D" id="1.10.238.10">
    <property type="entry name" value="EF-hand"/>
    <property type="match status" value="1"/>
</dbReference>
<dbReference type="InterPro" id="IPR036322">
    <property type="entry name" value="WD40_repeat_dom_sf"/>
</dbReference>
<evidence type="ECO:0000313" key="5">
    <source>
        <dbReference type="EMBL" id="KAK8889260.1"/>
    </source>
</evidence>
<dbReference type="InterPro" id="IPR051242">
    <property type="entry name" value="WD-EF-hand_domain"/>
</dbReference>
<comment type="caution">
    <text evidence="5">The sequence shown here is derived from an EMBL/GenBank/DDBJ whole genome shotgun (WGS) entry which is preliminary data.</text>
</comment>
<dbReference type="Proteomes" id="UP001470230">
    <property type="component" value="Unassembled WGS sequence"/>
</dbReference>
<name>A0ABR2KDP8_9EUKA</name>
<dbReference type="InterPro" id="IPR011992">
    <property type="entry name" value="EF-hand-dom_pair"/>
</dbReference>
<dbReference type="Pfam" id="PF13499">
    <property type="entry name" value="EF-hand_7"/>
    <property type="match status" value="1"/>
</dbReference>
<dbReference type="InterPro" id="IPR001680">
    <property type="entry name" value="WD40_rpt"/>
</dbReference>
<feature type="repeat" description="WD" evidence="3">
    <location>
        <begin position="759"/>
        <end position="794"/>
    </location>
</feature>
<accession>A0ABR2KDP8</accession>